<evidence type="ECO:0000313" key="1">
    <source>
        <dbReference type="EMBL" id="SHF60392.1"/>
    </source>
</evidence>
<evidence type="ECO:0000313" key="2">
    <source>
        <dbReference type="Proteomes" id="UP000184517"/>
    </source>
</evidence>
<organism evidence="1 2">
    <name type="scientific">Marinomonas polaris DSM 16579</name>
    <dbReference type="NCBI Taxonomy" id="1122206"/>
    <lineage>
        <taxon>Bacteria</taxon>
        <taxon>Pseudomonadati</taxon>
        <taxon>Pseudomonadota</taxon>
        <taxon>Gammaproteobacteria</taxon>
        <taxon>Oceanospirillales</taxon>
        <taxon>Oceanospirillaceae</taxon>
        <taxon>Marinomonas</taxon>
    </lineage>
</organism>
<sequence length="110" mass="12392">MIETHEKIYAEIKSLYDELQTYLDSIIMTPEQEHICLKCDKLGDKIVEYNISIITNNSRLSQSNNEALRSLLEEVSLARATIKNDINKLKSVAKAASAIDKVLEKLVGIV</sequence>
<protein>
    <submittedName>
        <fullName evidence="1">Uncharacterized protein</fullName>
    </submittedName>
</protein>
<proteinExistence type="predicted"/>
<dbReference type="AlphaFoldDB" id="A0A1M5D0R0"/>
<keyword evidence="2" id="KW-1185">Reference proteome</keyword>
<dbReference type="STRING" id="1122206.SAMN02745753_02307"/>
<gene>
    <name evidence="1" type="ORF">SAMN02745753_02307</name>
</gene>
<dbReference type="Proteomes" id="UP000184517">
    <property type="component" value="Unassembled WGS sequence"/>
</dbReference>
<name>A0A1M5D0R0_9GAMM</name>
<accession>A0A1M5D0R0</accession>
<dbReference type="RefSeq" id="WP_072839841.1">
    <property type="nucleotide sequence ID" value="NZ_FQVF01000009.1"/>
</dbReference>
<reference evidence="2" key="1">
    <citation type="submission" date="2016-11" db="EMBL/GenBank/DDBJ databases">
        <authorList>
            <person name="Varghese N."/>
            <person name="Submissions S."/>
        </authorList>
    </citation>
    <scope>NUCLEOTIDE SEQUENCE [LARGE SCALE GENOMIC DNA]</scope>
    <source>
        <strain evidence="2">DSM 16579</strain>
    </source>
</reference>
<dbReference type="EMBL" id="FQVF01000009">
    <property type="protein sequence ID" value="SHF60392.1"/>
    <property type="molecule type" value="Genomic_DNA"/>
</dbReference>
<dbReference type="OrthoDB" id="6105445at2"/>